<dbReference type="EMBL" id="JABMCG010000095">
    <property type="protein sequence ID" value="NUU27928.1"/>
    <property type="molecule type" value="Genomic_DNA"/>
</dbReference>
<proteinExistence type="predicted"/>
<dbReference type="Proteomes" id="UP000539146">
    <property type="component" value="Unassembled WGS sequence"/>
</dbReference>
<dbReference type="AlphaFoldDB" id="A0A850DTT4"/>
<name>A0A850DTT4_9MICO</name>
<sequence length="46" mass="5264">MTLTQGNDLGGYDFADPKSPTYLIAAEQRAARARQLREEHDTRRDQ</sequence>
<protein>
    <submittedName>
        <fullName evidence="1">Uncharacterized protein</fullName>
    </submittedName>
</protein>
<dbReference type="RefSeq" id="WP_175325759.1">
    <property type="nucleotide sequence ID" value="NZ_BAAAWP010000001.1"/>
</dbReference>
<accession>A0A850DTT4</accession>
<gene>
    <name evidence="1" type="ORF">HP467_07360</name>
</gene>
<evidence type="ECO:0000313" key="1">
    <source>
        <dbReference type="EMBL" id="NUU27928.1"/>
    </source>
</evidence>
<organism evidence="1 2">
    <name type="scientific">Curtobacterium citreum</name>
    <dbReference type="NCBI Taxonomy" id="2036"/>
    <lineage>
        <taxon>Bacteria</taxon>
        <taxon>Bacillati</taxon>
        <taxon>Actinomycetota</taxon>
        <taxon>Actinomycetes</taxon>
        <taxon>Micrococcales</taxon>
        <taxon>Microbacteriaceae</taxon>
        <taxon>Curtobacterium</taxon>
    </lineage>
</organism>
<evidence type="ECO:0000313" key="2">
    <source>
        <dbReference type="Proteomes" id="UP000539146"/>
    </source>
</evidence>
<reference evidence="1 2" key="1">
    <citation type="submission" date="2020-05" db="EMBL/GenBank/DDBJ databases">
        <title>Genome Sequencing of Type Strains.</title>
        <authorList>
            <person name="Lemaire J.F."/>
            <person name="Inderbitzin P."/>
            <person name="Gregorio O.A."/>
            <person name="Collins S.B."/>
            <person name="Wespe N."/>
            <person name="Knight-Connoni V."/>
        </authorList>
    </citation>
    <scope>NUCLEOTIDE SEQUENCE [LARGE SCALE GENOMIC DNA]</scope>
    <source>
        <strain evidence="1 2">DSM 20512</strain>
    </source>
</reference>
<comment type="caution">
    <text evidence="1">The sequence shown here is derived from an EMBL/GenBank/DDBJ whole genome shotgun (WGS) entry which is preliminary data.</text>
</comment>